<dbReference type="Proteomes" id="UP001552299">
    <property type="component" value="Unassembled WGS sequence"/>
</dbReference>
<evidence type="ECO:0000313" key="1">
    <source>
        <dbReference type="EMBL" id="KAL0928721.1"/>
    </source>
</evidence>
<proteinExistence type="predicted"/>
<organism evidence="1 2">
    <name type="scientific">Dendrobium thyrsiflorum</name>
    <name type="common">Pinecone-like raceme dendrobium</name>
    <name type="synonym">Orchid</name>
    <dbReference type="NCBI Taxonomy" id="117978"/>
    <lineage>
        <taxon>Eukaryota</taxon>
        <taxon>Viridiplantae</taxon>
        <taxon>Streptophyta</taxon>
        <taxon>Embryophyta</taxon>
        <taxon>Tracheophyta</taxon>
        <taxon>Spermatophyta</taxon>
        <taxon>Magnoliopsida</taxon>
        <taxon>Liliopsida</taxon>
        <taxon>Asparagales</taxon>
        <taxon>Orchidaceae</taxon>
        <taxon>Epidendroideae</taxon>
        <taxon>Malaxideae</taxon>
        <taxon>Dendrobiinae</taxon>
        <taxon>Dendrobium</taxon>
    </lineage>
</organism>
<dbReference type="EMBL" id="JANQDX010000001">
    <property type="protein sequence ID" value="KAL0928721.1"/>
    <property type="molecule type" value="Genomic_DNA"/>
</dbReference>
<accession>A0ABD0W5Y6</accession>
<reference evidence="1 2" key="1">
    <citation type="journal article" date="2024" name="Plant Biotechnol. J.">
        <title>Dendrobium thyrsiflorum genome and its molecular insights into genes involved in important horticultural traits.</title>
        <authorList>
            <person name="Chen B."/>
            <person name="Wang J.Y."/>
            <person name="Zheng P.J."/>
            <person name="Li K.L."/>
            <person name="Liang Y.M."/>
            <person name="Chen X.F."/>
            <person name="Zhang C."/>
            <person name="Zhao X."/>
            <person name="He X."/>
            <person name="Zhang G.Q."/>
            <person name="Liu Z.J."/>
            <person name="Xu Q."/>
        </authorList>
    </citation>
    <scope>NUCLEOTIDE SEQUENCE [LARGE SCALE GENOMIC DNA]</scope>
    <source>
        <strain evidence="1">GZMU011</strain>
    </source>
</reference>
<dbReference type="AlphaFoldDB" id="A0ABD0W5Y6"/>
<comment type="caution">
    <text evidence="1">The sequence shown here is derived from an EMBL/GenBank/DDBJ whole genome shotgun (WGS) entry which is preliminary data.</text>
</comment>
<sequence length="70" mass="7760">MNLEAKSKLEISKIKSETIRAPISASLQPKAPSEALNHNLSYQTVFKRDVLIVESSSSTEESNEHKITGF</sequence>
<protein>
    <submittedName>
        <fullName evidence="1">Uncharacterized protein</fullName>
    </submittedName>
</protein>
<name>A0ABD0W5Y6_DENTH</name>
<keyword evidence="2" id="KW-1185">Reference proteome</keyword>
<evidence type="ECO:0000313" key="2">
    <source>
        <dbReference type="Proteomes" id="UP001552299"/>
    </source>
</evidence>
<gene>
    <name evidence="1" type="ORF">M5K25_000636</name>
</gene>